<evidence type="ECO:0000256" key="1">
    <source>
        <dbReference type="SAM" id="SignalP"/>
    </source>
</evidence>
<evidence type="ECO:0000313" key="3">
    <source>
        <dbReference type="Proteomes" id="UP001141806"/>
    </source>
</evidence>
<evidence type="ECO:0000313" key="2">
    <source>
        <dbReference type="EMBL" id="KAJ4954781.1"/>
    </source>
</evidence>
<proteinExistence type="predicted"/>
<dbReference type="Proteomes" id="UP001141806">
    <property type="component" value="Unassembled WGS sequence"/>
</dbReference>
<keyword evidence="3" id="KW-1185">Reference proteome</keyword>
<gene>
    <name evidence="2" type="ORF">NE237_011564</name>
</gene>
<keyword evidence="1" id="KW-0732">Signal</keyword>
<sequence length="192" mass="21928">MDHVLLHCTFARAVLLGSQLTLVIPPRNDLKLYQWLLQLSSVPMTTKTHAQQVFSLVGFICWTIWKARNELYFEQNDSSPVDVILRAERAYKEYSGIAFLHNLHPHLTVGVHFQFPHGFLFLMVFLKLNTDAAFSDRFSDSDIAVRAGLSEAFKAGYSTLFVKSDCLDMIRMPNGDLLQEDVYLMLIVENSL</sequence>
<dbReference type="OrthoDB" id="1748622at2759"/>
<dbReference type="AlphaFoldDB" id="A0A9Q0JWW7"/>
<accession>A0A9Q0JWW7</accession>
<evidence type="ECO:0008006" key="4">
    <source>
        <dbReference type="Google" id="ProtNLM"/>
    </source>
</evidence>
<feature type="signal peptide" evidence="1">
    <location>
        <begin position="1"/>
        <end position="17"/>
    </location>
</feature>
<comment type="caution">
    <text evidence="2">The sequence shown here is derived from an EMBL/GenBank/DDBJ whole genome shotgun (WGS) entry which is preliminary data.</text>
</comment>
<dbReference type="EMBL" id="JAMYWD010000011">
    <property type="protein sequence ID" value="KAJ4954781.1"/>
    <property type="molecule type" value="Genomic_DNA"/>
</dbReference>
<protein>
    <recommendedName>
        <fullName evidence="4">RNase H type-1 domain-containing protein</fullName>
    </recommendedName>
</protein>
<reference evidence="2" key="1">
    <citation type="journal article" date="2023" name="Plant J.">
        <title>The genome of the king protea, Protea cynaroides.</title>
        <authorList>
            <person name="Chang J."/>
            <person name="Duong T.A."/>
            <person name="Schoeman C."/>
            <person name="Ma X."/>
            <person name="Roodt D."/>
            <person name="Barker N."/>
            <person name="Li Z."/>
            <person name="Van de Peer Y."/>
            <person name="Mizrachi E."/>
        </authorList>
    </citation>
    <scope>NUCLEOTIDE SEQUENCE</scope>
    <source>
        <tissue evidence="2">Young leaves</tissue>
    </source>
</reference>
<organism evidence="2 3">
    <name type="scientific">Protea cynaroides</name>
    <dbReference type="NCBI Taxonomy" id="273540"/>
    <lineage>
        <taxon>Eukaryota</taxon>
        <taxon>Viridiplantae</taxon>
        <taxon>Streptophyta</taxon>
        <taxon>Embryophyta</taxon>
        <taxon>Tracheophyta</taxon>
        <taxon>Spermatophyta</taxon>
        <taxon>Magnoliopsida</taxon>
        <taxon>Proteales</taxon>
        <taxon>Proteaceae</taxon>
        <taxon>Protea</taxon>
    </lineage>
</organism>
<name>A0A9Q0JWW7_9MAGN</name>
<feature type="chain" id="PRO_5040234706" description="RNase H type-1 domain-containing protein" evidence="1">
    <location>
        <begin position="18"/>
        <end position="192"/>
    </location>
</feature>